<evidence type="ECO:0000256" key="1">
    <source>
        <dbReference type="ARBA" id="ARBA00005417"/>
    </source>
</evidence>
<keyword evidence="8" id="KW-0406">Ion transport</keyword>
<keyword evidence="12" id="KW-1185">Reference proteome</keyword>
<protein>
    <recommendedName>
        <fullName evidence="10">ABC transporter domain-containing protein</fullName>
    </recommendedName>
</protein>
<evidence type="ECO:0000256" key="3">
    <source>
        <dbReference type="ARBA" id="ARBA00022475"/>
    </source>
</evidence>
<dbReference type="Proteomes" id="UP000064921">
    <property type="component" value="Chromosome"/>
</dbReference>
<evidence type="ECO:0000256" key="9">
    <source>
        <dbReference type="ARBA" id="ARBA00023136"/>
    </source>
</evidence>
<keyword evidence="9" id="KW-0472">Membrane</keyword>
<dbReference type="InterPro" id="IPR050093">
    <property type="entry name" value="ABC_SmlMolc_Importer"/>
</dbReference>
<evidence type="ECO:0000259" key="10">
    <source>
        <dbReference type="PROSITE" id="PS50893"/>
    </source>
</evidence>
<dbReference type="FunFam" id="3.40.50.300:FF:000425">
    <property type="entry name" value="Probable ABC transporter, ATP-binding subunit"/>
    <property type="match status" value="1"/>
</dbReference>
<keyword evidence="6" id="KW-0067">ATP-binding</keyword>
<dbReference type="PROSITE" id="PS50893">
    <property type="entry name" value="ABC_TRANSPORTER_2"/>
    <property type="match status" value="1"/>
</dbReference>
<dbReference type="InterPro" id="IPR003593">
    <property type="entry name" value="AAA+_ATPase"/>
</dbReference>
<gene>
    <name evidence="11" type="ORF">APZ00_14070</name>
</gene>
<evidence type="ECO:0000313" key="12">
    <source>
        <dbReference type="Proteomes" id="UP000064921"/>
    </source>
</evidence>
<keyword evidence="3" id="KW-1003">Cell membrane</keyword>
<dbReference type="InterPro" id="IPR013611">
    <property type="entry name" value="Transp-assoc_OB_typ2"/>
</dbReference>
<dbReference type="PANTHER" id="PTHR42781">
    <property type="entry name" value="SPERMIDINE/PUTRESCINE IMPORT ATP-BINDING PROTEIN POTA"/>
    <property type="match status" value="1"/>
</dbReference>
<dbReference type="AlphaFoldDB" id="A0A0U3PGU1"/>
<dbReference type="PROSITE" id="PS00211">
    <property type="entry name" value="ABC_TRANSPORTER_1"/>
    <property type="match status" value="1"/>
</dbReference>
<dbReference type="Pfam" id="PF08402">
    <property type="entry name" value="TOBE_2"/>
    <property type="match status" value="1"/>
</dbReference>
<dbReference type="InterPro" id="IPR027417">
    <property type="entry name" value="P-loop_NTPase"/>
</dbReference>
<keyword evidence="4" id="KW-0410">Iron transport</keyword>
<name>A0A0U3PGU1_9HYPH</name>
<dbReference type="InterPro" id="IPR008995">
    <property type="entry name" value="Mo/tungstate-bd_C_term_dom"/>
</dbReference>
<keyword evidence="2" id="KW-0813">Transport</keyword>
<sequence>MLGIDNVVRRFGRQTVLNRVSLEVPTGKVACLVGPSGCGKSTLLRLVAGLDRPDDGQVRLRGTVISSAGWALEAHKRGLNMVFQDYALWPHMTVERIIGYGLKKLGAAERDARVKSLLDLMQITPLAGRLPSQISGGQQQRVAIARALATDPDLLLLDEPLSNLDVQLRLEMRKEFSELFKRVGKTVLYVTHDPLEACSFADMLVVMKSGEIEQVGSPETLFAAPRSRWIATLAGFETRMEGKVIEADPEGRWSVLVGDQRITVPQPAGIDPAYRGAVTVMLHPASIDMGDGGAKPDTNTLAGTVTHCLYEGRLWRTVLDVVGGSLSLMSPARLAVGDTARISFRPDAVVVFPA</sequence>
<dbReference type="KEGG" id="pphr:APZ00_14070"/>
<dbReference type="Pfam" id="PF00005">
    <property type="entry name" value="ABC_tran"/>
    <property type="match status" value="1"/>
</dbReference>
<keyword evidence="7" id="KW-0408">Iron</keyword>
<dbReference type="EMBL" id="CP013068">
    <property type="protein sequence ID" value="ALV28051.1"/>
    <property type="molecule type" value="Genomic_DNA"/>
</dbReference>
<dbReference type="GO" id="GO:0015697">
    <property type="term" value="P:quaternary ammonium group transport"/>
    <property type="evidence" value="ECO:0007669"/>
    <property type="project" value="UniProtKB-ARBA"/>
</dbReference>
<dbReference type="CDD" id="cd03259">
    <property type="entry name" value="ABC_Carb_Solutes_like"/>
    <property type="match status" value="1"/>
</dbReference>
<dbReference type="RefSeq" id="WP_058899307.1">
    <property type="nucleotide sequence ID" value="NZ_CP013068.1"/>
</dbReference>
<reference evidence="11 12" key="1">
    <citation type="submission" date="2015-10" db="EMBL/GenBank/DDBJ databases">
        <title>The world's first case of liver abscess caused by Pannonibacter phragmitetus.</title>
        <authorList>
            <person name="Ming D."/>
            <person name="Wang M."/>
            <person name="Zhou Y."/>
            <person name="Jiang T."/>
            <person name="Hu S."/>
        </authorList>
    </citation>
    <scope>NUCLEOTIDE SEQUENCE [LARGE SCALE GENOMIC DNA]</scope>
    <source>
        <strain evidence="11 12">31801</strain>
    </source>
</reference>
<dbReference type="GO" id="GO:0015408">
    <property type="term" value="F:ABC-type ferric iron transporter activity"/>
    <property type="evidence" value="ECO:0007669"/>
    <property type="project" value="InterPro"/>
</dbReference>
<evidence type="ECO:0000256" key="6">
    <source>
        <dbReference type="ARBA" id="ARBA00022840"/>
    </source>
</evidence>
<comment type="similarity">
    <text evidence="1">Belongs to the ABC transporter superfamily.</text>
</comment>
<proteinExistence type="inferred from homology"/>
<evidence type="ECO:0000256" key="7">
    <source>
        <dbReference type="ARBA" id="ARBA00023004"/>
    </source>
</evidence>
<dbReference type="GO" id="GO:0016887">
    <property type="term" value="F:ATP hydrolysis activity"/>
    <property type="evidence" value="ECO:0007669"/>
    <property type="project" value="InterPro"/>
</dbReference>
<dbReference type="STRING" id="121719.APZ00_14070"/>
<dbReference type="SMART" id="SM00382">
    <property type="entry name" value="AAA"/>
    <property type="match status" value="1"/>
</dbReference>
<dbReference type="Gene3D" id="3.40.50.300">
    <property type="entry name" value="P-loop containing nucleotide triphosphate hydrolases"/>
    <property type="match status" value="1"/>
</dbReference>
<keyword evidence="5" id="KW-0547">Nucleotide-binding</keyword>
<dbReference type="SUPFAM" id="SSF52540">
    <property type="entry name" value="P-loop containing nucleoside triphosphate hydrolases"/>
    <property type="match status" value="1"/>
</dbReference>
<evidence type="ECO:0000256" key="8">
    <source>
        <dbReference type="ARBA" id="ARBA00023065"/>
    </source>
</evidence>
<dbReference type="PANTHER" id="PTHR42781:SF8">
    <property type="entry name" value="BICARBONATE TRANSPORT ATP-BINDING PROTEIN CMPC"/>
    <property type="match status" value="1"/>
</dbReference>
<dbReference type="GO" id="GO:0043190">
    <property type="term" value="C:ATP-binding cassette (ABC) transporter complex"/>
    <property type="evidence" value="ECO:0007669"/>
    <property type="project" value="InterPro"/>
</dbReference>
<dbReference type="InterPro" id="IPR015853">
    <property type="entry name" value="ABC_transpr_FbpC"/>
</dbReference>
<dbReference type="InterPro" id="IPR003439">
    <property type="entry name" value="ABC_transporter-like_ATP-bd"/>
</dbReference>
<organism evidence="11 12">
    <name type="scientific">Pannonibacter phragmitetus</name>
    <dbReference type="NCBI Taxonomy" id="121719"/>
    <lineage>
        <taxon>Bacteria</taxon>
        <taxon>Pseudomonadati</taxon>
        <taxon>Pseudomonadota</taxon>
        <taxon>Alphaproteobacteria</taxon>
        <taxon>Hyphomicrobiales</taxon>
        <taxon>Stappiaceae</taxon>
        <taxon>Pannonibacter</taxon>
    </lineage>
</organism>
<feature type="domain" description="ABC transporter" evidence="10">
    <location>
        <begin position="2"/>
        <end position="234"/>
    </location>
</feature>
<dbReference type="GO" id="GO:0005524">
    <property type="term" value="F:ATP binding"/>
    <property type="evidence" value="ECO:0007669"/>
    <property type="project" value="UniProtKB-KW"/>
</dbReference>
<evidence type="ECO:0000256" key="5">
    <source>
        <dbReference type="ARBA" id="ARBA00022741"/>
    </source>
</evidence>
<dbReference type="InterPro" id="IPR017871">
    <property type="entry name" value="ABC_transporter-like_CS"/>
</dbReference>
<evidence type="ECO:0000256" key="4">
    <source>
        <dbReference type="ARBA" id="ARBA00022496"/>
    </source>
</evidence>
<evidence type="ECO:0000256" key="2">
    <source>
        <dbReference type="ARBA" id="ARBA00022448"/>
    </source>
</evidence>
<evidence type="ECO:0000313" key="11">
    <source>
        <dbReference type="EMBL" id="ALV28051.1"/>
    </source>
</evidence>
<dbReference type="SUPFAM" id="SSF50331">
    <property type="entry name" value="MOP-like"/>
    <property type="match status" value="1"/>
</dbReference>
<accession>A0A0U3PGU1</accession>